<dbReference type="Proteomes" id="UP000825381">
    <property type="component" value="Chromosome"/>
</dbReference>
<dbReference type="NCBIfam" id="NF006767">
    <property type="entry name" value="PRK09289.1"/>
    <property type="match status" value="1"/>
</dbReference>
<name>A0ABX8V7F6_9FLAO</name>
<evidence type="ECO:0000256" key="10">
    <source>
        <dbReference type="PROSITE-ProRule" id="PRU00524"/>
    </source>
</evidence>
<accession>A0ABX8V7F6</accession>
<keyword evidence="6" id="KW-0686">Riboflavin biosynthesis</keyword>
<dbReference type="PROSITE" id="PS51177">
    <property type="entry name" value="LUMAZINE_BIND"/>
    <property type="match status" value="2"/>
</dbReference>
<dbReference type="RefSeq" id="WP_220641118.1">
    <property type="nucleotide sequence ID" value="NZ_CP080429.1"/>
</dbReference>
<evidence type="ECO:0000256" key="2">
    <source>
        <dbReference type="ARBA" id="ARBA00002803"/>
    </source>
</evidence>
<dbReference type="NCBIfam" id="TIGR00187">
    <property type="entry name" value="ribE"/>
    <property type="match status" value="1"/>
</dbReference>
<feature type="domain" description="Lumazine-binding" evidence="11">
    <location>
        <begin position="96"/>
        <end position="192"/>
    </location>
</feature>
<evidence type="ECO:0000259" key="11">
    <source>
        <dbReference type="PROSITE" id="PS51177"/>
    </source>
</evidence>
<dbReference type="InterPro" id="IPR001783">
    <property type="entry name" value="Lumazine-bd"/>
</dbReference>
<dbReference type="GO" id="GO:0004746">
    <property type="term" value="F:riboflavin synthase activity"/>
    <property type="evidence" value="ECO:0007669"/>
    <property type="project" value="UniProtKB-EC"/>
</dbReference>
<evidence type="ECO:0000313" key="12">
    <source>
        <dbReference type="EMBL" id="QYJ68779.1"/>
    </source>
</evidence>
<dbReference type="PANTHER" id="PTHR21098">
    <property type="entry name" value="RIBOFLAVIN SYNTHASE ALPHA CHAIN"/>
    <property type="match status" value="1"/>
</dbReference>
<feature type="repeat" description="Lumazine-binding" evidence="10">
    <location>
        <begin position="96"/>
        <end position="192"/>
    </location>
</feature>
<keyword evidence="8" id="KW-0677">Repeat</keyword>
<evidence type="ECO:0000256" key="6">
    <source>
        <dbReference type="ARBA" id="ARBA00022619"/>
    </source>
</evidence>
<dbReference type="Gene3D" id="2.40.30.20">
    <property type="match status" value="2"/>
</dbReference>
<dbReference type="PANTHER" id="PTHR21098:SF12">
    <property type="entry name" value="RIBOFLAVIN SYNTHASE"/>
    <property type="match status" value="1"/>
</dbReference>
<evidence type="ECO:0000256" key="8">
    <source>
        <dbReference type="ARBA" id="ARBA00022737"/>
    </source>
</evidence>
<evidence type="ECO:0000256" key="3">
    <source>
        <dbReference type="ARBA" id="ARBA00004887"/>
    </source>
</evidence>
<dbReference type="SUPFAM" id="SSF63380">
    <property type="entry name" value="Riboflavin synthase domain-like"/>
    <property type="match status" value="2"/>
</dbReference>
<evidence type="ECO:0000313" key="13">
    <source>
        <dbReference type="Proteomes" id="UP000825381"/>
    </source>
</evidence>
<organism evidence="12 13">
    <name type="scientific">Flavobacterium litorale</name>
    <dbReference type="NCBI Taxonomy" id="2856519"/>
    <lineage>
        <taxon>Bacteria</taxon>
        <taxon>Pseudomonadati</taxon>
        <taxon>Bacteroidota</taxon>
        <taxon>Flavobacteriia</taxon>
        <taxon>Flavobacteriales</taxon>
        <taxon>Flavobacteriaceae</taxon>
        <taxon>Flavobacterium</taxon>
    </lineage>
</organism>
<evidence type="ECO:0000256" key="5">
    <source>
        <dbReference type="ARBA" id="ARBA00013950"/>
    </source>
</evidence>
<proteinExistence type="predicted"/>
<dbReference type="InterPro" id="IPR026017">
    <property type="entry name" value="Lumazine-bd_dom"/>
</dbReference>
<feature type="domain" description="Lumazine-binding" evidence="11">
    <location>
        <begin position="1"/>
        <end position="95"/>
    </location>
</feature>
<comment type="function">
    <text evidence="2">Catalyzes the dismutation of two molecules of 6,7-dimethyl-8-ribityllumazine, resulting in the formation of riboflavin and 5-amino-6-(D-ribitylamino)uracil.</text>
</comment>
<dbReference type="PIRSF" id="PIRSF000498">
    <property type="entry name" value="Riboflavin_syn_A"/>
    <property type="match status" value="1"/>
</dbReference>
<dbReference type="Pfam" id="PF00677">
    <property type="entry name" value="Lum_binding"/>
    <property type="match status" value="2"/>
</dbReference>
<comment type="catalytic activity">
    <reaction evidence="1">
        <text>2 6,7-dimethyl-8-(1-D-ribityl)lumazine + H(+) = 5-amino-6-(D-ribitylamino)uracil + riboflavin</text>
        <dbReference type="Rhea" id="RHEA:20772"/>
        <dbReference type="ChEBI" id="CHEBI:15378"/>
        <dbReference type="ChEBI" id="CHEBI:15934"/>
        <dbReference type="ChEBI" id="CHEBI:57986"/>
        <dbReference type="ChEBI" id="CHEBI:58201"/>
        <dbReference type="EC" id="2.5.1.9"/>
    </reaction>
</comment>
<protein>
    <recommendedName>
        <fullName evidence="5 9">Riboflavin synthase</fullName>
        <ecNumber evidence="4 9">2.5.1.9</ecNumber>
    </recommendedName>
</protein>
<dbReference type="CDD" id="cd00402">
    <property type="entry name" value="Riboflavin_synthase_like"/>
    <property type="match status" value="1"/>
</dbReference>
<keyword evidence="13" id="KW-1185">Reference proteome</keyword>
<evidence type="ECO:0000256" key="4">
    <source>
        <dbReference type="ARBA" id="ARBA00012827"/>
    </source>
</evidence>
<keyword evidence="7 12" id="KW-0808">Transferase</keyword>
<dbReference type="InterPro" id="IPR017938">
    <property type="entry name" value="Riboflavin_synthase-like_b-brl"/>
</dbReference>
<feature type="repeat" description="Lumazine-binding" evidence="10">
    <location>
        <begin position="1"/>
        <end position="95"/>
    </location>
</feature>
<reference evidence="12 13" key="1">
    <citation type="submission" date="2021-07" db="EMBL/GenBank/DDBJ databases">
        <title>Flavobacterium WSW3-B6 sp.nov, isolated from seaweed.</title>
        <authorList>
            <person name="Muhammad N."/>
            <person name="Ho H."/>
            <person name="Lee Y.-J."/>
            <person name="Nguyen T."/>
            <person name="Ho J."/>
            <person name="Kim S.-G."/>
        </authorList>
    </citation>
    <scope>NUCLEOTIDE SEQUENCE [LARGE SCALE GENOMIC DNA]</scope>
    <source>
        <strain evidence="12 13">WSW3-B6</strain>
    </source>
</reference>
<dbReference type="EC" id="2.5.1.9" evidence="4 9"/>
<dbReference type="EMBL" id="CP080429">
    <property type="protein sequence ID" value="QYJ68779.1"/>
    <property type="molecule type" value="Genomic_DNA"/>
</dbReference>
<dbReference type="InterPro" id="IPR023366">
    <property type="entry name" value="ATP_synth_asu-like_sf"/>
</dbReference>
<evidence type="ECO:0000256" key="9">
    <source>
        <dbReference type="NCBIfam" id="TIGR00187"/>
    </source>
</evidence>
<gene>
    <name evidence="12" type="ORF">K1I41_02545</name>
</gene>
<comment type="pathway">
    <text evidence="3">Cofactor biosynthesis; riboflavin biosynthesis; riboflavin from 2-hydroxy-3-oxobutyl phosphate and 5-amino-6-(D-ribitylamino)uracil: step 2/2.</text>
</comment>
<evidence type="ECO:0000256" key="7">
    <source>
        <dbReference type="ARBA" id="ARBA00022679"/>
    </source>
</evidence>
<evidence type="ECO:0000256" key="1">
    <source>
        <dbReference type="ARBA" id="ARBA00000968"/>
    </source>
</evidence>
<sequence>MFTGIIETSGTIQQIVKDGNNLDITLSSPITHELRIDQSVAHNGVCLTVVAINGDNYTVTAIKETIDKSNLGHWKVGDTVNLERAMKLGDRLDGHIVQGHVDQTGICKSVEEANGSWYFTFEYSPEAQNITIEKGSITVNGVSLTVVNAKANKFSVAIIPYTYEHTNFKDFTLGTLVNLEFDVIGKYVARLHQLRN</sequence>